<dbReference type="PANTHER" id="PTHR34472">
    <property type="entry name" value="SULFUR CARRIER PROTEIN THIS"/>
    <property type="match status" value="1"/>
</dbReference>
<dbReference type="NCBIfam" id="TIGR01683">
    <property type="entry name" value="thiS"/>
    <property type="match status" value="1"/>
</dbReference>
<protein>
    <submittedName>
        <fullName evidence="1">Sulfur carrier protein</fullName>
    </submittedName>
</protein>
<reference evidence="1 2" key="1">
    <citation type="submission" date="2021-03" db="EMBL/GenBank/DDBJ databases">
        <authorList>
            <person name="D'Agostino P."/>
            <person name="Huntemann M."/>
            <person name="Clum A."/>
            <person name="Spunde A."/>
            <person name="Palaniappan K."/>
            <person name="Ritter S."/>
            <person name="Mikhailova N."/>
            <person name="Chen I.-M."/>
            <person name="Stamatis D."/>
            <person name="Reddy T."/>
            <person name="O'Malley R."/>
            <person name="Daum C."/>
            <person name="Shapiro N."/>
            <person name="Ivanova N."/>
            <person name="Kyrpides N."/>
            <person name="Woyke T."/>
        </authorList>
    </citation>
    <scope>NUCLEOTIDE SEQUENCE [LARGE SCALE GENOMIC DNA]</scope>
    <source>
        <strain evidence="1 2">WS4403</strain>
    </source>
</reference>
<accession>A0ABS4PDZ5</accession>
<dbReference type="SUPFAM" id="SSF54285">
    <property type="entry name" value="MoaD/ThiS"/>
    <property type="match status" value="1"/>
</dbReference>
<dbReference type="Proteomes" id="UP001195624">
    <property type="component" value="Unassembled WGS sequence"/>
</dbReference>
<sequence length="65" mass="6887">MKIELNGQAIVTGATTLAELLRDQQMDISCVACAVNGDFVPRGRYDSSQIAEGCKVEVLSPMQGG</sequence>
<dbReference type="InterPro" id="IPR010035">
    <property type="entry name" value="Thi_S"/>
</dbReference>
<proteinExistence type="predicted"/>
<comment type="caution">
    <text evidence="1">The sequence shown here is derived from an EMBL/GenBank/DDBJ whole genome shotgun (WGS) entry which is preliminary data.</text>
</comment>
<dbReference type="EMBL" id="JAGGMQ010000001">
    <property type="protein sequence ID" value="MBP2170855.1"/>
    <property type="molecule type" value="Genomic_DNA"/>
</dbReference>
<dbReference type="CDD" id="cd00565">
    <property type="entry name" value="Ubl_ThiS"/>
    <property type="match status" value="1"/>
</dbReference>
<dbReference type="PANTHER" id="PTHR34472:SF1">
    <property type="entry name" value="SULFUR CARRIER PROTEIN THIS"/>
    <property type="match status" value="1"/>
</dbReference>
<evidence type="ECO:0000313" key="1">
    <source>
        <dbReference type="EMBL" id="MBP2170855.1"/>
    </source>
</evidence>
<dbReference type="RefSeq" id="WP_017801775.1">
    <property type="nucleotide sequence ID" value="NZ_JAGGMQ010000001.1"/>
</dbReference>
<reference evidence="2" key="2">
    <citation type="submission" date="2023-07" db="EMBL/GenBank/DDBJ databases">
        <title>Genome mining of underrepresented organisms for secondary metabolites.</title>
        <authorList>
            <person name="D'Agostino P.M."/>
        </authorList>
    </citation>
    <scope>NUCLEOTIDE SEQUENCE [LARGE SCALE GENOMIC DNA]</scope>
    <source>
        <strain evidence="2">WS4403</strain>
    </source>
</reference>
<dbReference type="InterPro" id="IPR016155">
    <property type="entry name" value="Mopterin_synth/thiamin_S_b"/>
</dbReference>
<dbReference type="InterPro" id="IPR012675">
    <property type="entry name" value="Beta-grasp_dom_sf"/>
</dbReference>
<keyword evidence="2" id="KW-1185">Reference proteome</keyword>
<dbReference type="InterPro" id="IPR003749">
    <property type="entry name" value="ThiS/MoaD-like"/>
</dbReference>
<gene>
    <name evidence="1" type="ORF">J2125_004047</name>
</gene>
<evidence type="ECO:0000313" key="2">
    <source>
        <dbReference type="Proteomes" id="UP001195624"/>
    </source>
</evidence>
<dbReference type="Gene3D" id="3.10.20.30">
    <property type="match status" value="1"/>
</dbReference>
<dbReference type="Pfam" id="PF02597">
    <property type="entry name" value="ThiS"/>
    <property type="match status" value="1"/>
</dbReference>
<organism evidence="1 2">
    <name type="scientific">Winslowiella toletana</name>
    <dbReference type="NCBI Taxonomy" id="92490"/>
    <lineage>
        <taxon>Bacteria</taxon>
        <taxon>Pseudomonadati</taxon>
        <taxon>Pseudomonadota</taxon>
        <taxon>Gammaproteobacteria</taxon>
        <taxon>Enterobacterales</taxon>
        <taxon>Erwiniaceae</taxon>
        <taxon>Winslowiella</taxon>
    </lineage>
</organism>
<name>A0ABS4PDZ5_9GAMM</name>